<gene>
    <name evidence="2" type="ORF">RND81_02G146100</name>
</gene>
<evidence type="ECO:0000313" key="3">
    <source>
        <dbReference type="Proteomes" id="UP001443914"/>
    </source>
</evidence>
<keyword evidence="3" id="KW-1185">Reference proteome</keyword>
<keyword evidence="1" id="KW-0472">Membrane</keyword>
<name>A0AAW1MUK8_SAPOF</name>
<dbReference type="EMBL" id="JBDFQZ010000002">
    <property type="protein sequence ID" value="KAK9749727.1"/>
    <property type="molecule type" value="Genomic_DNA"/>
</dbReference>
<protein>
    <submittedName>
        <fullName evidence="2">Uncharacterized protein</fullName>
    </submittedName>
</protein>
<proteinExistence type="predicted"/>
<feature type="transmembrane region" description="Helical" evidence="1">
    <location>
        <begin position="77"/>
        <end position="96"/>
    </location>
</feature>
<sequence length="117" mass="12824">MMVAFSSCSFVGSLCHTTPATTCPKPRELHSTLVPLVRVSSFLLALVLVGRVATIFLNNLTRKAPEKKIEFTQQVIILWAVLMSGYVSMALASGYMEHKYVSGDQDQGPKFNSEGDL</sequence>
<reference evidence="2" key="1">
    <citation type="submission" date="2024-03" db="EMBL/GenBank/DDBJ databases">
        <title>WGS assembly of Saponaria officinalis var. Norfolk2.</title>
        <authorList>
            <person name="Jenkins J."/>
            <person name="Shu S."/>
            <person name="Grimwood J."/>
            <person name="Barry K."/>
            <person name="Goodstein D."/>
            <person name="Schmutz J."/>
            <person name="Leebens-Mack J."/>
            <person name="Osbourn A."/>
        </authorList>
    </citation>
    <scope>NUCLEOTIDE SEQUENCE [LARGE SCALE GENOMIC DNA]</scope>
    <source>
        <strain evidence="2">JIC</strain>
    </source>
</reference>
<comment type="caution">
    <text evidence="2">The sequence shown here is derived from an EMBL/GenBank/DDBJ whole genome shotgun (WGS) entry which is preliminary data.</text>
</comment>
<organism evidence="2 3">
    <name type="scientific">Saponaria officinalis</name>
    <name type="common">Common soapwort</name>
    <name type="synonym">Lychnis saponaria</name>
    <dbReference type="NCBI Taxonomy" id="3572"/>
    <lineage>
        <taxon>Eukaryota</taxon>
        <taxon>Viridiplantae</taxon>
        <taxon>Streptophyta</taxon>
        <taxon>Embryophyta</taxon>
        <taxon>Tracheophyta</taxon>
        <taxon>Spermatophyta</taxon>
        <taxon>Magnoliopsida</taxon>
        <taxon>eudicotyledons</taxon>
        <taxon>Gunneridae</taxon>
        <taxon>Pentapetalae</taxon>
        <taxon>Caryophyllales</taxon>
        <taxon>Caryophyllaceae</taxon>
        <taxon>Caryophylleae</taxon>
        <taxon>Saponaria</taxon>
    </lineage>
</organism>
<evidence type="ECO:0000256" key="1">
    <source>
        <dbReference type="SAM" id="Phobius"/>
    </source>
</evidence>
<feature type="transmembrane region" description="Helical" evidence="1">
    <location>
        <begin position="36"/>
        <end position="57"/>
    </location>
</feature>
<keyword evidence="1" id="KW-1133">Transmembrane helix</keyword>
<evidence type="ECO:0000313" key="2">
    <source>
        <dbReference type="EMBL" id="KAK9749727.1"/>
    </source>
</evidence>
<dbReference type="Proteomes" id="UP001443914">
    <property type="component" value="Unassembled WGS sequence"/>
</dbReference>
<accession>A0AAW1MUK8</accession>
<dbReference type="AlphaFoldDB" id="A0AAW1MUK8"/>
<keyword evidence="1" id="KW-0812">Transmembrane</keyword>